<keyword evidence="6" id="KW-0472">Membrane</keyword>
<keyword evidence="5" id="KW-0777">Teichoic acid biosynthesis</keyword>
<evidence type="ECO:0000256" key="5">
    <source>
        <dbReference type="ARBA" id="ARBA00022944"/>
    </source>
</evidence>
<dbReference type="InterPro" id="IPR051612">
    <property type="entry name" value="Teichoic_Acid_Biosynth"/>
</dbReference>
<dbReference type="Gene3D" id="3.40.50.11820">
    <property type="match status" value="1"/>
</dbReference>
<dbReference type="InterPro" id="IPR043149">
    <property type="entry name" value="TagF_N"/>
</dbReference>
<proteinExistence type="inferred from homology"/>
<dbReference type="InterPro" id="IPR043148">
    <property type="entry name" value="TagF_C"/>
</dbReference>
<comment type="caution">
    <text evidence="8">The sequence shown here is derived from an EMBL/GenBank/DDBJ whole genome shotgun (WGS) entry which is preliminary data.</text>
</comment>
<dbReference type="SUPFAM" id="SSF53448">
    <property type="entry name" value="Nucleotide-diphospho-sugar transferases"/>
    <property type="match status" value="1"/>
</dbReference>
<dbReference type="InterPro" id="IPR001173">
    <property type="entry name" value="Glyco_trans_2-like"/>
</dbReference>
<sequence length="1173" mass="130523">MSVTSRLRHTVVTTAARGRRFTLRTRAGRRLVTPEISVIIPFYNVEAYLEECLDSVRDGGVANIEVILVDDGSPDGSRAIAERFASHDHRFRLITQANAGLGAARNTGVRAARGRYLTFVDSDDLLAPGALRELLASAQESGSQIVVGAVERFTAARRWRASWVREVHKVPLRGVRVERNLPLLRNLYTWNKLYRRDFFEAQGLWFREGVSYEDQPIVTQLLLAADAVDVLPSVVYRYRARDDGSSISQQTSTVKDLRDRVSAWRETEVALREQPEAVKQAWFQTLFDAHFIWYVTSDGTVDDEYWGILRAVVVELTDKAPAVVWAQAPARSRVLLELVRQDRRAEVQEFARRDAHQRVILFDADLTPSGIDLKLPFRDDPALDPDLFLVRPEQMQVGHRLDELRQVGDELQVAGWAYVLKVDLARNEQQVELVLVGDDGRELAVATTPDPDFCQRHDLLPPDVDDWCDYRPGRFTARIPLAQVADGDWQLRLRVRVGGHVVDDLVTKVFRRGPLGVPPAVLLADGSRLGLAARAGHPVTLRRLPGTVHVEQPRLDGRVLSGRLAGAGAELVETIEAAVDTFVVRERVAGDGRFEITLPVPPQLSESAPSRRWALRTGNGEPLLSHDDAVGDQASAGLRLDRDRRLVLGVLDQLRGVEFADVVSTGSGTLTLSGRAFGAGVTRIRATLLSAHTRTRSHAAEVADTAFRLDVPLSHEVFRFGDLPLPVGSHAIQVEVEIAGEWREVPVANAQSLLERLPINLTDQALRGSVGRGARDALEVQINRPTGAGSTRQSQAALVRAAEGRRGSASNRGILFRSYFGEKATDNGVAIQAELARRGSDLPVYWAVQDHATPVPEGGRPVVVNTPEWFDLLGSVTYYVDNMYQPTYHHKPEGQVLVQTFHGYPFKQMGLPHWRHQHFAQSLIDSYGRRSAEWDYLVSPARYATPLLTRDFGYDGPVLEIGYPRNDVLFAADRDQVREATRASLGLRPGQRAVLYAPTFRDYLARNNNEAAMSDFLDFETIRRELGEDTVVLLRGHAFNARTGQRTGSMDGMIDVTDYPEVADLYLAADVCIADYSSLRFDFAVTGKPMIFLVPDLQRYVDSRGWLFDFEPTAPGPLVSTTEEVVHHLRHLDAVVADHAGAYEKFRAEFLDLEDGHAAQRFVDAVIAPRGDA</sequence>
<accession>A0ABN1TRA2</accession>
<keyword evidence="9" id="KW-1185">Reference proteome</keyword>
<dbReference type="Proteomes" id="UP001501581">
    <property type="component" value="Unassembled WGS sequence"/>
</dbReference>
<evidence type="ECO:0000313" key="9">
    <source>
        <dbReference type="Proteomes" id="UP001501581"/>
    </source>
</evidence>
<protein>
    <recommendedName>
        <fullName evidence="7">Glycosyltransferase 2-like domain-containing protein</fullName>
    </recommendedName>
</protein>
<dbReference type="SUPFAM" id="SSF53756">
    <property type="entry name" value="UDP-Glycosyltransferase/glycogen phosphorylase"/>
    <property type="match status" value="1"/>
</dbReference>
<comment type="similarity">
    <text evidence="2">Belongs to the CDP-glycerol glycerophosphotransferase family.</text>
</comment>
<evidence type="ECO:0000259" key="7">
    <source>
        <dbReference type="Pfam" id="PF00535"/>
    </source>
</evidence>
<dbReference type="Pfam" id="PF00535">
    <property type="entry name" value="Glycos_transf_2"/>
    <property type="match status" value="1"/>
</dbReference>
<dbReference type="InterPro" id="IPR007554">
    <property type="entry name" value="Glycerophosphate_synth"/>
</dbReference>
<evidence type="ECO:0000256" key="3">
    <source>
        <dbReference type="ARBA" id="ARBA00022475"/>
    </source>
</evidence>
<evidence type="ECO:0000256" key="1">
    <source>
        <dbReference type="ARBA" id="ARBA00004202"/>
    </source>
</evidence>
<dbReference type="CDD" id="cd00761">
    <property type="entry name" value="Glyco_tranf_GTA_type"/>
    <property type="match status" value="1"/>
</dbReference>
<evidence type="ECO:0000256" key="4">
    <source>
        <dbReference type="ARBA" id="ARBA00022679"/>
    </source>
</evidence>
<dbReference type="Gene3D" id="3.40.50.12580">
    <property type="match status" value="1"/>
</dbReference>
<dbReference type="PANTHER" id="PTHR37316">
    <property type="entry name" value="TEICHOIC ACID GLYCEROL-PHOSPHATE PRIMASE"/>
    <property type="match status" value="1"/>
</dbReference>
<reference evidence="8 9" key="1">
    <citation type="journal article" date="2019" name="Int. J. Syst. Evol. Microbiol.">
        <title>The Global Catalogue of Microorganisms (GCM) 10K type strain sequencing project: providing services to taxonomists for standard genome sequencing and annotation.</title>
        <authorList>
            <consortium name="The Broad Institute Genomics Platform"/>
            <consortium name="The Broad Institute Genome Sequencing Center for Infectious Disease"/>
            <person name="Wu L."/>
            <person name="Ma J."/>
        </authorList>
    </citation>
    <scope>NUCLEOTIDE SEQUENCE [LARGE SCALE GENOMIC DNA]</scope>
    <source>
        <strain evidence="8 9">JCM 13008</strain>
    </source>
</reference>
<dbReference type="EMBL" id="BAAALG010000006">
    <property type="protein sequence ID" value="GAA1099310.1"/>
    <property type="molecule type" value="Genomic_DNA"/>
</dbReference>
<comment type="subcellular location">
    <subcellularLocation>
        <location evidence="1">Cell membrane</location>
        <topology evidence="1">Peripheral membrane protein</topology>
    </subcellularLocation>
</comment>
<dbReference type="RefSeq" id="WP_343993174.1">
    <property type="nucleotide sequence ID" value="NZ_BAAALG010000006.1"/>
</dbReference>
<keyword evidence="4" id="KW-0808">Transferase</keyword>
<name>A0ABN1TRA2_9ACTN</name>
<dbReference type="InterPro" id="IPR029044">
    <property type="entry name" value="Nucleotide-diphossugar_trans"/>
</dbReference>
<evidence type="ECO:0000256" key="2">
    <source>
        <dbReference type="ARBA" id="ARBA00010488"/>
    </source>
</evidence>
<feature type="domain" description="Glycosyltransferase 2-like" evidence="7">
    <location>
        <begin position="37"/>
        <end position="199"/>
    </location>
</feature>
<dbReference type="Pfam" id="PF04464">
    <property type="entry name" value="Glyphos_transf"/>
    <property type="match status" value="1"/>
</dbReference>
<evidence type="ECO:0000256" key="6">
    <source>
        <dbReference type="ARBA" id="ARBA00023136"/>
    </source>
</evidence>
<organism evidence="8 9">
    <name type="scientific">Nocardioides dubius</name>
    <dbReference type="NCBI Taxonomy" id="317019"/>
    <lineage>
        <taxon>Bacteria</taxon>
        <taxon>Bacillati</taxon>
        <taxon>Actinomycetota</taxon>
        <taxon>Actinomycetes</taxon>
        <taxon>Propionibacteriales</taxon>
        <taxon>Nocardioidaceae</taxon>
        <taxon>Nocardioides</taxon>
    </lineage>
</organism>
<dbReference type="PANTHER" id="PTHR37316:SF3">
    <property type="entry name" value="TEICHOIC ACID GLYCEROL-PHOSPHATE TRANSFERASE"/>
    <property type="match status" value="1"/>
</dbReference>
<gene>
    <name evidence="8" type="ORF">GCM10009668_16210</name>
</gene>
<evidence type="ECO:0000313" key="8">
    <source>
        <dbReference type="EMBL" id="GAA1099310.1"/>
    </source>
</evidence>
<keyword evidence="3" id="KW-1003">Cell membrane</keyword>
<dbReference type="Gene3D" id="3.90.550.10">
    <property type="entry name" value="Spore Coat Polysaccharide Biosynthesis Protein SpsA, Chain A"/>
    <property type="match status" value="1"/>
</dbReference>